<sequence length="142" mass="16413">MTCRAPGGRNDAVFFLQWALSRAIKEITGLYLLFEIVVDYTDLHYGTWSWRSETKGTGENNWSEKAQLRICSVLSIYPVPKAISVHNWLCVQLLKEAEEVCGSEAQEIEKLAETSAGERKESKMRRKKRVKMVEEKNEKKMR</sequence>
<dbReference type="Proteomes" id="UP000760860">
    <property type="component" value="Unassembled WGS sequence"/>
</dbReference>
<evidence type="ECO:0000256" key="1">
    <source>
        <dbReference type="SAM" id="MobiDB-lite"/>
    </source>
</evidence>
<proteinExistence type="predicted"/>
<accession>A0A8T1H8Q3</accession>
<protein>
    <submittedName>
        <fullName evidence="2">Uncharacterized protein</fullName>
    </submittedName>
</protein>
<dbReference type="VEuPathDB" id="FungiDB:PC110_g4435"/>
<comment type="caution">
    <text evidence="2">The sequence shown here is derived from an EMBL/GenBank/DDBJ whole genome shotgun (WGS) entry which is preliminary data.</text>
</comment>
<organism evidence="2 3">
    <name type="scientific">Phytophthora cactorum</name>
    <dbReference type="NCBI Taxonomy" id="29920"/>
    <lineage>
        <taxon>Eukaryota</taxon>
        <taxon>Sar</taxon>
        <taxon>Stramenopiles</taxon>
        <taxon>Oomycota</taxon>
        <taxon>Peronosporomycetes</taxon>
        <taxon>Peronosporales</taxon>
        <taxon>Peronosporaceae</taxon>
        <taxon>Phytophthora</taxon>
    </lineage>
</organism>
<dbReference type="EMBL" id="RCMV01001479">
    <property type="protein sequence ID" value="KAG3208426.1"/>
    <property type="molecule type" value="Genomic_DNA"/>
</dbReference>
<evidence type="ECO:0000313" key="2">
    <source>
        <dbReference type="EMBL" id="KAG3208426.1"/>
    </source>
</evidence>
<dbReference type="AlphaFoldDB" id="A0A8T1H8Q3"/>
<reference evidence="2" key="1">
    <citation type="submission" date="2018-05" db="EMBL/GenBank/DDBJ databases">
        <title>Effector identification in a new, highly contiguous assembly of the strawberry crown rot pathogen Phytophthora cactorum.</title>
        <authorList>
            <person name="Armitage A.D."/>
            <person name="Nellist C.F."/>
            <person name="Bates H."/>
            <person name="Vickerstaff R.J."/>
            <person name="Harrison R.J."/>
        </authorList>
    </citation>
    <scope>NUCLEOTIDE SEQUENCE</scope>
    <source>
        <strain evidence="2">P421</strain>
    </source>
</reference>
<name>A0A8T1H8Q3_9STRA</name>
<feature type="region of interest" description="Disordered" evidence="1">
    <location>
        <begin position="113"/>
        <end position="142"/>
    </location>
</feature>
<feature type="compositionally biased region" description="Basic and acidic residues" evidence="1">
    <location>
        <begin position="131"/>
        <end position="142"/>
    </location>
</feature>
<gene>
    <name evidence="2" type="ORF">PC129_g20549</name>
</gene>
<evidence type="ECO:0000313" key="3">
    <source>
        <dbReference type="Proteomes" id="UP000760860"/>
    </source>
</evidence>